<reference evidence="2 3" key="1">
    <citation type="submission" date="2017-01" db="EMBL/GenBank/DDBJ databases">
        <title>The cable genome- insights into the physiology and evolution of filamentous bacteria capable of sulfide oxidation via long distance electron transfer.</title>
        <authorList>
            <person name="Schreiber L."/>
            <person name="Bjerg J.T."/>
            <person name="Boggild A."/>
            <person name="Van De Vossenberg J."/>
            <person name="Meysman F."/>
            <person name="Nielsen L.P."/>
            <person name="Schramm A."/>
            <person name="Kjeldsen K.U."/>
        </authorList>
    </citation>
    <scope>NUCLEOTIDE SEQUENCE [LARGE SCALE GENOMIC DNA]</scope>
    <source>
        <strain evidence="2">A5</strain>
    </source>
</reference>
<dbReference type="CDD" id="cd03794">
    <property type="entry name" value="GT4_WbuB-like"/>
    <property type="match status" value="1"/>
</dbReference>
<keyword evidence="2" id="KW-0808">Transferase</keyword>
<sequence length="391" mass="43631">MKQNKHILFISPQPFFQWRGSPIRVRFVLKSLSESGHTIDLLTLPFGEDEQIPQVRIIRVANFLGLKNISIGPSAAKLFFDAVLLFKAFALVRRRQYDVVHGIEEAGFIAVLLAKLFCIKAIFEKHSDPLSYRKGWIKNLLLTLYAFVEKLAIKQADLVICTGPGLSEQVREMGTSSPVHTISDMASSVVEADPKKIAEIGGQLRRHPDEILVTYVGSFAIYQGVDLMFATIPKVCTSSDRVRFVIIGGNEDEIARRRRALEQQGVADQVTFLGIIAPDTLPNYLAASDIFIAPRQSGTNTPLKILDYYKAGRAVVATDVPSNKLILNKTTALFAAPDADSFAENILKLVADGTLRERLGRNGRLLYEKEYNFSAFQKRLQNGYAELDRQD</sequence>
<proteinExistence type="predicted"/>
<dbReference type="AlphaFoldDB" id="A0A444JD55"/>
<name>A0A444JD55_9BACT</name>
<comment type="caution">
    <text evidence="2">The sequence shown here is derived from an EMBL/GenBank/DDBJ whole genome shotgun (WGS) entry which is preliminary data.</text>
</comment>
<accession>A0A444JD55</accession>
<dbReference type="PANTHER" id="PTHR45947">
    <property type="entry name" value="SULFOQUINOVOSYL TRANSFERASE SQD2"/>
    <property type="match status" value="1"/>
</dbReference>
<dbReference type="Pfam" id="PF13439">
    <property type="entry name" value="Glyco_transf_4"/>
    <property type="match status" value="1"/>
</dbReference>
<dbReference type="GO" id="GO:0016758">
    <property type="term" value="F:hexosyltransferase activity"/>
    <property type="evidence" value="ECO:0007669"/>
    <property type="project" value="TreeGrafter"/>
</dbReference>
<dbReference type="Proteomes" id="UP000288892">
    <property type="component" value="Unassembled WGS sequence"/>
</dbReference>
<dbReference type="InterPro" id="IPR050194">
    <property type="entry name" value="Glycosyltransferase_grp1"/>
</dbReference>
<dbReference type="Pfam" id="PF13692">
    <property type="entry name" value="Glyco_trans_1_4"/>
    <property type="match status" value="1"/>
</dbReference>
<evidence type="ECO:0000259" key="1">
    <source>
        <dbReference type="Pfam" id="PF13439"/>
    </source>
</evidence>
<dbReference type="Gene3D" id="3.40.50.2000">
    <property type="entry name" value="Glycogen Phosphorylase B"/>
    <property type="match status" value="2"/>
</dbReference>
<gene>
    <name evidence="2" type="ORF">VU01_12282</name>
</gene>
<protein>
    <submittedName>
        <fullName evidence="2">Glycosyltransferase involved in cell wall bisynthesis</fullName>
    </submittedName>
</protein>
<evidence type="ECO:0000313" key="3">
    <source>
        <dbReference type="Proteomes" id="UP000288892"/>
    </source>
</evidence>
<dbReference type="SUPFAM" id="SSF53756">
    <property type="entry name" value="UDP-Glycosyltransferase/glycogen phosphorylase"/>
    <property type="match status" value="1"/>
</dbReference>
<dbReference type="EMBL" id="MTKS01000228">
    <property type="protein sequence ID" value="RWX51019.1"/>
    <property type="molecule type" value="Genomic_DNA"/>
</dbReference>
<evidence type="ECO:0000313" key="2">
    <source>
        <dbReference type="EMBL" id="RWX51019.1"/>
    </source>
</evidence>
<dbReference type="PANTHER" id="PTHR45947:SF3">
    <property type="entry name" value="SULFOQUINOVOSYL TRANSFERASE SQD2"/>
    <property type="match status" value="1"/>
</dbReference>
<keyword evidence="3" id="KW-1185">Reference proteome</keyword>
<dbReference type="InterPro" id="IPR028098">
    <property type="entry name" value="Glyco_trans_4-like_N"/>
</dbReference>
<organism evidence="2 3">
    <name type="scientific">Candidatus Electrothrix marina</name>
    <dbReference type="NCBI Taxonomy" id="1859130"/>
    <lineage>
        <taxon>Bacteria</taxon>
        <taxon>Pseudomonadati</taxon>
        <taxon>Thermodesulfobacteriota</taxon>
        <taxon>Desulfobulbia</taxon>
        <taxon>Desulfobulbales</taxon>
        <taxon>Desulfobulbaceae</taxon>
        <taxon>Candidatus Electrothrix</taxon>
    </lineage>
</organism>
<feature type="domain" description="Glycosyltransferase subfamily 4-like N-terminal" evidence="1">
    <location>
        <begin position="24"/>
        <end position="182"/>
    </location>
</feature>